<dbReference type="InterPro" id="IPR000504">
    <property type="entry name" value="RRM_dom"/>
</dbReference>
<keyword evidence="9" id="KW-1185">Reference proteome</keyword>
<dbReference type="GO" id="GO:0003723">
    <property type="term" value="F:RNA binding"/>
    <property type="evidence" value="ECO:0007669"/>
    <property type="project" value="UniProtKB-UniRule"/>
</dbReference>
<dbReference type="PANTHER" id="PTHR15608">
    <property type="entry name" value="SPLICING FACTOR U2AF-ASSOCIATED PROTEIN 2"/>
    <property type="match status" value="1"/>
</dbReference>
<dbReference type="CDD" id="cd12285">
    <property type="entry name" value="RRM3_RBM39_like"/>
    <property type="match status" value="1"/>
</dbReference>
<feature type="region of interest" description="Disordered" evidence="7">
    <location>
        <begin position="103"/>
        <end position="141"/>
    </location>
</feature>
<evidence type="ECO:0000313" key="9">
    <source>
        <dbReference type="Proteomes" id="UP000504603"/>
    </source>
</evidence>
<dbReference type="GO" id="GO:0005684">
    <property type="term" value="C:U2-type spliceosomal complex"/>
    <property type="evidence" value="ECO:0007669"/>
    <property type="project" value="TreeGrafter"/>
</dbReference>
<evidence type="ECO:0000256" key="4">
    <source>
        <dbReference type="ARBA" id="ARBA00022884"/>
    </source>
</evidence>
<keyword evidence="5" id="KW-0508">mRNA splicing</keyword>
<dbReference type="KEGG" id="mcha:111025104"/>
<keyword evidence="2" id="KW-0507">mRNA processing</keyword>
<dbReference type="FunFam" id="3.30.70.330:FF:000105">
    <property type="entry name" value="HIV Tat-specific factor 1 homolog"/>
    <property type="match status" value="1"/>
</dbReference>
<dbReference type="InterPro" id="IPR025640">
    <property type="entry name" value="GYF_2"/>
</dbReference>
<dbReference type="AlphaFoldDB" id="A0A6J1DXR6"/>
<name>A0A6J1DXR6_MOMCH</name>
<dbReference type="InterPro" id="IPR003954">
    <property type="entry name" value="RRM_euk-type"/>
</dbReference>
<evidence type="ECO:0000256" key="5">
    <source>
        <dbReference type="ARBA" id="ARBA00023187"/>
    </source>
</evidence>
<evidence type="ECO:0000259" key="8">
    <source>
        <dbReference type="PROSITE" id="PS50102"/>
    </source>
</evidence>
<accession>A0A6J1DXR6</accession>
<dbReference type="OrthoDB" id="10258585at2759"/>
<sequence length="501" mass="56317">MDKTSVGNSEMVNEAGWYILGEDQQHVGPYAFSELREHYLNGYLLESTLAWSEGQSEWRPLSSIPGLTAKTFQQEVNSLTTVPADNNYDDDELEKYQKEVREAGATAEPLSPSGSKNFGTVEGDYDRPTTPPEGEEEFTDDDGTAYKWDRVLRAWVPQDDAFFKHEQYGPEEMTFMQEEEVFPHLQEDATCTGIKEHDDSVPSTSIKEDKDSVTKEANGKSEDIETKQNGKRKLCDKQVEKKEANKGPDGWFELKINTHVYVTGLPEDVTIDEVVEVFSKCGIIKEDPETKKPRVKLYVDRETGKKKGDALVTYLKEPSVALALQILDGTSLRPGGKILMSVTQAKFEQKGDTFVSKKVDNKKKKKLKKVEEKILGWGGRDDAKVSIPATVILRYMFTPAEIRADENLSSEIETDVKEESARFGPVDSVKVCENHPQGVVLIRFKDRKDAQKCIELMNGRWFGGRQIHASEDDGSVNHALVRDLEADAARLEQFGSELEAD</sequence>
<evidence type="ECO:0000256" key="1">
    <source>
        <dbReference type="ARBA" id="ARBA00007747"/>
    </source>
</evidence>
<dbReference type="FunFam" id="3.30.70.330:FF:000329">
    <property type="entry name" value="splicing factor U2AF-associated protein 2"/>
    <property type="match status" value="1"/>
</dbReference>
<dbReference type="InterPro" id="IPR034393">
    <property type="entry name" value="TatSF1-like"/>
</dbReference>
<reference evidence="10" key="1">
    <citation type="submission" date="2025-08" db="UniProtKB">
        <authorList>
            <consortium name="RefSeq"/>
        </authorList>
    </citation>
    <scope>IDENTIFICATION</scope>
</reference>
<evidence type="ECO:0000256" key="6">
    <source>
        <dbReference type="PROSITE-ProRule" id="PRU00176"/>
    </source>
</evidence>
<dbReference type="RefSeq" id="XP_022158647.1">
    <property type="nucleotide sequence ID" value="XM_022302955.1"/>
</dbReference>
<feature type="compositionally biased region" description="Basic and acidic residues" evidence="7">
    <location>
        <begin position="194"/>
        <end position="229"/>
    </location>
</feature>
<dbReference type="Gene3D" id="3.30.70.330">
    <property type="match status" value="2"/>
</dbReference>
<proteinExistence type="inferred from homology"/>
<feature type="domain" description="RRM" evidence="8">
    <location>
        <begin position="258"/>
        <end position="345"/>
    </location>
</feature>
<dbReference type="InterPro" id="IPR034392">
    <property type="entry name" value="TatSF1-like_RRM1"/>
</dbReference>
<feature type="domain" description="RRM" evidence="8">
    <location>
        <begin position="407"/>
        <end position="474"/>
    </location>
</feature>
<dbReference type="GO" id="GO:0000398">
    <property type="term" value="P:mRNA splicing, via spliceosome"/>
    <property type="evidence" value="ECO:0007669"/>
    <property type="project" value="InterPro"/>
</dbReference>
<dbReference type="SUPFAM" id="SSF54928">
    <property type="entry name" value="RNA-binding domain, RBD"/>
    <property type="match status" value="2"/>
</dbReference>
<evidence type="ECO:0000256" key="7">
    <source>
        <dbReference type="SAM" id="MobiDB-lite"/>
    </source>
</evidence>
<dbReference type="GeneID" id="111025104"/>
<dbReference type="CDD" id="cd12281">
    <property type="entry name" value="RRM1_TatSF1_like"/>
    <property type="match status" value="1"/>
</dbReference>
<dbReference type="SMART" id="SM00360">
    <property type="entry name" value="RRM"/>
    <property type="match status" value="2"/>
</dbReference>
<dbReference type="Pfam" id="PF00076">
    <property type="entry name" value="RRM_1"/>
    <property type="match status" value="2"/>
</dbReference>
<dbReference type="InterPro" id="IPR012677">
    <property type="entry name" value="Nucleotide-bd_a/b_plait_sf"/>
</dbReference>
<evidence type="ECO:0000313" key="10">
    <source>
        <dbReference type="RefSeq" id="XP_022158647.1"/>
    </source>
</evidence>
<dbReference type="InterPro" id="IPR035979">
    <property type="entry name" value="RBD_domain_sf"/>
</dbReference>
<comment type="similarity">
    <text evidence="1">Belongs to the HTATSF1 family.</text>
</comment>
<dbReference type="PANTHER" id="PTHR15608:SF0">
    <property type="entry name" value="HIV TAT-SPECIFIC FACTOR 1"/>
    <property type="match status" value="1"/>
</dbReference>
<dbReference type="Pfam" id="PF14237">
    <property type="entry name" value="GYF_2"/>
    <property type="match status" value="1"/>
</dbReference>
<keyword evidence="3" id="KW-0677">Repeat</keyword>
<evidence type="ECO:0000256" key="2">
    <source>
        <dbReference type="ARBA" id="ARBA00022664"/>
    </source>
</evidence>
<gene>
    <name evidence="10" type="primary">LOC111025104</name>
</gene>
<evidence type="ECO:0000256" key="3">
    <source>
        <dbReference type="ARBA" id="ARBA00022737"/>
    </source>
</evidence>
<feature type="region of interest" description="Disordered" evidence="7">
    <location>
        <begin position="193"/>
        <end position="229"/>
    </location>
</feature>
<keyword evidence="4 6" id="KW-0694">RNA-binding</keyword>
<dbReference type="GO" id="GO:0005686">
    <property type="term" value="C:U2 snRNP"/>
    <property type="evidence" value="ECO:0007669"/>
    <property type="project" value="TreeGrafter"/>
</dbReference>
<dbReference type="PROSITE" id="PS50102">
    <property type="entry name" value="RRM"/>
    <property type="match status" value="2"/>
</dbReference>
<dbReference type="SMART" id="SM00361">
    <property type="entry name" value="RRM_1"/>
    <property type="match status" value="1"/>
</dbReference>
<protein>
    <submittedName>
        <fullName evidence="10">Splicing factor U2AF-associated protein 2</fullName>
    </submittedName>
</protein>
<dbReference type="Proteomes" id="UP000504603">
    <property type="component" value="Unplaced"/>
</dbReference>
<organism evidence="9 10">
    <name type="scientific">Momordica charantia</name>
    <name type="common">Bitter gourd</name>
    <name type="synonym">Balsam pear</name>
    <dbReference type="NCBI Taxonomy" id="3673"/>
    <lineage>
        <taxon>Eukaryota</taxon>
        <taxon>Viridiplantae</taxon>
        <taxon>Streptophyta</taxon>
        <taxon>Embryophyta</taxon>
        <taxon>Tracheophyta</taxon>
        <taxon>Spermatophyta</taxon>
        <taxon>Magnoliopsida</taxon>
        <taxon>eudicotyledons</taxon>
        <taxon>Gunneridae</taxon>
        <taxon>Pentapetalae</taxon>
        <taxon>rosids</taxon>
        <taxon>fabids</taxon>
        <taxon>Cucurbitales</taxon>
        <taxon>Cucurbitaceae</taxon>
        <taxon>Momordiceae</taxon>
        <taxon>Momordica</taxon>
    </lineage>
</organism>